<organism evidence="3 4">
    <name type="scientific">Usitatibacter rugosus</name>
    <dbReference type="NCBI Taxonomy" id="2732067"/>
    <lineage>
        <taxon>Bacteria</taxon>
        <taxon>Pseudomonadati</taxon>
        <taxon>Pseudomonadota</taxon>
        <taxon>Betaproteobacteria</taxon>
        <taxon>Nitrosomonadales</taxon>
        <taxon>Usitatibacteraceae</taxon>
        <taxon>Usitatibacter</taxon>
    </lineage>
</organism>
<dbReference type="Gene3D" id="3.40.50.2020">
    <property type="match status" value="1"/>
</dbReference>
<dbReference type="Pfam" id="PF00156">
    <property type="entry name" value="Pribosyltran"/>
    <property type="match status" value="1"/>
</dbReference>
<dbReference type="EMBL" id="CP053069">
    <property type="protein sequence ID" value="QJR09664.1"/>
    <property type="molecule type" value="Genomic_DNA"/>
</dbReference>
<gene>
    <name evidence="3" type="ORF">DSM104443_00713</name>
</gene>
<reference evidence="3 4" key="1">
    <citation type="submission" date="2020-04" db="EMBL/GenBank/DDBJ databases">
        <title>Usitatibacter rugosus gen. nov., sp. nov. and Usitatibacter palustris sp. nov., novel members of Usitatibacteraceae fam. nov. within the order Nitrosomonadales isolated from soil.</title>
        <authorList>
            <person name="Huber K.J."/>
            <person name="Neumann-Schaal M."/>
            <person name="Geppert A."/>
            <person name="Luckner M."/>
            <person name="Wanner G."/>
            <person name="Overmann J."/>
        </authorList>
    </citation>
    <scope>NUCLEOTIDE SEQUENCE [LARGE SCALE GENOMIC DNA]</scope>
    <source>
        <strain evidence="3 4">0125_3</strain>
    </source>
</reference>
<name>A0A6M4GT60_9PROT</name>
<evidence type="ECO:0000313" key="3">
    <source>
        <dbReference type="EMBL" id="QJR09664.1"/>
    </source>
</evidence>
<dbReference type="AlphaFoldDB" id="A0A6M4GT60"/>
<dbReference type="InterPro" id="IPR051910">
    <property type="entry name" value="ComF/GntX_DNA_util-trans"/>
</dbReference>
<dbReference type="Proteomes" id="UP000501534">
    <property type="component" value="Chromosome"/>
</dbReference>
<feature type="domain" description="Phosphoribosyltransferase" evidence="2">
    <location>
        <begin position="87"/>
        <end position="178"/>
    </location>
</feature>
<dbReference type="CDD" id="cd06223">
    <property type="entry name" value="PRTases_typeI"/>
    <property type="match status" value="1"/>
</dbReference>
<dbReference type="InterPro" id="IPR000836">
    <property type="entry name" value="PRTase_dom"/>
</dbReference>
<evidence type="ECO:0000259" key="2">
    <source>
        <dbReference type="Pfam" id="PF00156"/>
    </source>
</evidence>
<dbReference type="KEGG" id="uru:DSM104443_00713"/>
<accession>A0A6M4GT60</accession>
<proteinExistence type="inferred from homology"/>
<keyword evidence="4" id="KW-1185">Reference proteome</keyword>
<evidence type="ECO:0000256" key="1">
    <source>
        <dbReference type="ARBA" id="ARBA00008007"/>
    </source>
</evidence>
<protein>
    <recommendedName>
        <fullName evidence="2">Phosphoribosyltransferase domain-containing protein</fullName>
    </recommendedName>
</protein>
<evidence type="ECO:0000313" key="4">
    <source>
        <dbReference type="Proteomes" id="UP000501534"/>
    </source>
</evidence>
<comment type="similarity">
    <text evidence="1">Belongs to the ComF/GntX family.</text>
</comment>
<dbReference type="PANTHER" id="PTHR47505">
    <property type="entry name" value="DNA UTILIZATION PROTEIN YHGH"/>
    <property type="match status" value="1"/>
</dbReference>
<dbReference type="SUPFAM" id="SSF53271">
    <property type="entry name" value="PRTase-like"/>
    <property type="match status" value="1"/>
</dbReference>
<dbReference type="RefSeq" id="WP_171089557.1">
    <property type="nucleotide sequence ID" value="NZ_CP053069.1"/>
</dbReference>
<sequence length="185" mass="20052">MPSLVCQPCEHSLPRPPHLPGEVTAAFSYAFPVDGLVHRFKFGRDLAVGAWLAGRLADRVAGIGAPDVLVVPPLSRARLRERGFNPALEIARRVSRVVKTRVDGHAIERVRDTASQTGLDRHARAENLRGAFRCERDYRGLHVALVDDVFTTGATAEALGALLRRQGAARVDVWVVARTPLPGGG</sequence>
<dbReference type="PANTHER" id="PTHR47505:SF1">
    <property type="entry name" value="DNA UTILIZATION PROTEIN YHGH"/>
    <property type="match status" value="1"/>
</dbReference>
<dbReference type="InterPro" id="IPR029057">
    <property type="entry name" value="PRTase-like"/>
</dbReference>